<evidence type="ECO:0000313" key="4">
    <source>
        <dbReference type="EMBL" id="GHO59446.1"/>
    </source>
</evidence>
<keyword evidence="5" id="KW-1185">Reference proteome</keyword>
<dbReference type="InterPro" id="IPR016181">
    <property type="entry name" value="Acyl_CoA_acyltransferase"/>
</dbReference>
<dbReference type="CDD" id="cd04301">
    <property type="entry name" value="NAT_SF"/>
    <property type="match status" value="2"/>
</dbReference>
<dbReference type="Proteomes" id="UP000654345">
    <property type="component" value="Unassembled WGS sequence"/>
</dbReference>
<feature type="domain" description="N-acetyltransferase" evidence="3">
    <location>
        <begin position="3"/>
        <end position="149"/>
    </location>
</feature>
<dbReference type="PROSITE" id="PS51186">
    <property type="entry name" value="GNAT"/>
    <property type="match status" value="2"/>
</dbReference>
<dbReference type="Gene3D" id="3.40.630.30">
    <property type="match status" value="1"/>
</dbReference>
<evidence type="ECO:0000256" key="1">
    <source>
        <dbReference type="ARBA" id="ARBA00022679"/>
    </source>
</evidence>
<protein>
    <submittedName>
        <fullName evidence="4">GNAT family N-acetyltransferase</fullName>
    </submittedName>
</protein>
<dbReference type="Pfam" id="PF00583">
    <property type="entry name" value="Acetyltransf_1"/>
    <property type="match status" value="2"/>
</dbReference>
<dbReference type="PANTHER" id="PTHR43877">
    <property type="entry name" value="AMINOALKYLPHOSPHONATE N-ACETYLTRANSFERASE-RELATED-RELATED"/>
    <property type="match status" value="1"/>
</dbReference>
<gene>
    <name evidence="4" type="ORF">KSB_79210</name>
</gene>
<proteinExistence type="predicted"/>
<dbReference type="RefSeq" id="WP_201375633.1">
    <property type="nucleotide sequence ID" value="NZ_BNJG01000003.1"/>
</dbReference>
<accession>A0ABQ3V3A8</accession>
<sequence length="322" mass="36886">MDIRLRTLNPNQDYPRLADLLSTTELEPVSPDMLLARQQSAPPAQVQHTTLAISTQNSVLGFSQILHNPWVHRGQFWVSIVVDPAWRRRGIGSALYDHALAFLDTQEANLLITQVRDNSAPGLEFALHRGFTLTSYTLESWLYLSDFDDARFHDFPERLQASGIQFFTLADIEATNEHQRWLYDLHRRIYETGSNSAHKKRVSISSFHDFQRMLFLAPWFRPEGQFIAADGERWVGTATVGHYINCNSMHNTFTGVERAYRGRGIALALKLLAIRYARQRRADYILTRNDAENAAMLAINRKLGYQVKGGYFSLACRIEFAH</sequence>
<keyword evidence="1" id="KW-0808">Transferase</keyword>
<comment type="caution">
    <text evidence="4">The sequence shown here is derived from an EMBL/GenBank/DDBJ whole genome shotgun (WGS) entry which is preliminary data.</text>
</comment>
<name>A0ABQ3V3A8_9CHLR</name>
<feature type="domain" description="N-acetyltransferase" evidence="3">
    <location>
        <begin position="185"/>
        <end position="322"/>
    </location>
</feature>
<evidence type="ECO:0000256" key="2">
    <source>
        <dbReference type="ARBA" id="ARBA00023315"/>
    </source>
</evidence>
<dbReference type="EMBL" id="BNJG01000003">
    <property type="protein sequence ID" value="GHO59446.1"/>
    <property type="molecule type" value="Genomic_DNA"/>
</dbReference>
<evidence type="ECO:0000259" key="3">
    <source>
        <dbReference type="PROSITE" id="PS51186"/>
    </source>
</evidence>
<dbReference type="PANTHER" id="PTHR43877:SF6">
    <property type="entry name" value="GCN5-RELATED N-ACETYLTRANSFERASE"/>
    <property type="match status" value="1"/>
</dbReference>
<organism evidence="4 5">
    <name type="scientific">Ktedonobacter robiniae</name>
    <dbReference type="NCBI Taxonomy" id="2778365"/>
    <lineage>
        <taxon>Bacteria</taxon>
        <taxon>Bacillati</taxon>
        <taxon>Chloroflexota</taxon>
        <taxon>Ktedonobacteria</taxon>
        <taxon>Ktedonobacterales</taxon>
        <taxon>Ktedonobacteraceae</taxon>
        <taxon>Ktedonobacter</taxon>
    </lineage>
</organism>
<keyword evidence="2" id="KW-0012">Acyltransferase</keyword>
<dbReference type="InterPro" id="IPR050832">
    <property type="entry name" value="Bact_Acetyltransf"/>
</dbReference>
<reference evidence="4 5" key="1">
    <citation type="journal article" date="2021" name="Int. J. Syst. Evol. Microbiol.">
        <title>Reticulibacter mediterranei gen. nov., sp. nov., within the new family Reticulibacteraceae fam. nov., and Ktedonospora formicarum gen. nov., sp. nov., Ktedonobacter robiniae sp. nov., Dictyobacter formicarum sp. nov. and Dictyobacter arantiisoli sp. nov., belonging to the class Ktedonobacteria.</title>
        <authorList>
            <person name="Yabe S."/>
            <person name="Zheng Y."/>
            <person name="Wang C.M."/>
            <person name="Sakai Y."/>
            <person name="Abe K."/>
            <person name="Yokota A."/>
            <person name="Donadio S."/>
            <person name="Cavaletti L."/>
            <person name="Monciardini P."/>
        </authorList>
    </citation>
    <scope>NUCLEOTIDE SEQUENCE [LARGE SCALE GENOMIC DNA]</scope>
    <source>
        <strain evidence="4 5">SOSP1-30</strain>
    </source>
</reference>
<dbReference type="InterPro" id="IPR000182">
    <property type="entry name" value="GNAT_dom"/>
</dbReference>
<dbReference type="SUPFAM" id="SSF55729">
    <property type="entry name" value="Acyl-CoA N-acyltransferases (Nat)"/>
    <property type="match status" value="2"/>
</dbReference>
<evidence type="ECO:0000313" key="5">
    <source>
        <dbReference type="Proteomes" id="UP000654345"/>
    </source>
</evidence>